<keyword evidence="2" id="KW-1185">Reference proteome</keyword>
<accession>A0ABQ3KXU1</accession>
<evidence type="ECO:0000313" key="1">
    <source>
        <dbReference type="EMBL" id="GHG42729.1"/>
    </source>
</evidence>
<gene>
    <name evidence="1" type="ORF">GCM10017567_75790</name>
</gene>
<proteinExistence type="predicted"/>
<protein>
    <submittedName>
        <fullName evidence="1">Uncharacterized protein</fullName>
    </submittedName>
</protein>
<comment type="caution">
    <text evidence="1">The sequence shown here is derived from an EMBL/GenBank/DDBJ whole genome shotgun (WGS) entry which is preliminary data.</text>
</comment>
<dbReference type="EMBL" id="BNAW01000054">
    <property type="protein sequence ID" value="GHG42729.1"/>
    <property type="molecule type" value="Genomic_DNA"/>
</dbReference>
<dbReference type="Proteomes" id="UP000649955">
    <property type="component" value="Unassembled WGS sequence"/>
</dbReference>
<name>A0ABQ3KXU1_9PSEU</name>
<organism evidence="1 2">
    <name type="scientific">Amycolatopsis bullii</name>
    <dbReference type="NCBI Taxonomy" id="941987"/>
    <lineage>
        <taxon>Bacteria</taxon>
        <taxon>Bacillati</taxon>
        <taxon>Actinomycetota</taxon>
        <taxon>Actinomycetes</taxon>
        <taxon>Pseudonocardiales</taxon>
        <taxon>Pseudonocardiaceae</taxon>
        <taxon>Amycolatopsis</taxon>
    </lineage>
</organism>
<evidence type="ECO:0000313" key="2">
    <source>
        <dbReference type="Proteomes" id="UP000649955"/>
    </source>
</evidence>
<sequence>MRVAESGSIWDHAVLPTLRDHFHGREGVLAELSLPQLRAEVTGSPDEDTQLP</sequence>
<reference evidence="2" key="1">
    <citation type="journal article" date="2019" name="Int. J. Syst. Evol. Microbiol.">
        <title>The Global Catalogue of Microorganisms (GCM) 10K type strain sequencing project: providing services to taxonomists for standard genome sequencing and annotation.</title>
        <authorList>
            <consortium name="The Broad Institute Genomics Platform"/>
            <consortium name="The Broad Institute Genome Sequencing Center for Infectious Disease"/>
            <person name="Wu L."/>
            <person name="Ma J."/>
        </authorList>
    </citation>
    <scope>NUCLEOTIDE SEQUENCE [LARGE SCALE GENOMIC DNA]</scope>
    <source>
        <strain evidence="2">CGMCC 4.7680</strain>
    </source>
</reference>